<keyword evidence="1" id="KW-0812">Transmembrane</keyword>
<dbReference type="GO" id="GO:0005886">
    <property type="term" value="C:plasma membrane"/>
    <property type="evidence" value="ECO:0007669"/>
    <property type="project" value="TreeGrafter"/>
</dbReference>
<dbReference type="PIRSF" id="PIRSF016789">
    <property type="entry name" value="DUF454"/>
    <property type="match status" value="1"/>
</dbReference>
<dbReference type="EMBL" id="RBZP01000007">
    <property type="protein sequence ID" value="RKQ33166.1"/>
    <property type="molecule type" value="Genomic_DNA"/>
</dbReference>
<comment type="caution">
    <text evidence="2">The sequence shown here is derived from an EMBL/GenBank/DDBJ whole genome shotgun (WGS) entry which is preliminary data.</text>
</comment>
<dbReference type="Proteomes" id="UP000269301">
    <property type="component" value="Unassembled WGS sequence"/>
</dbReference>
<reference evidence="2 3" key="1">
    <citation type="journal article" date="2016" name="Int. J. Syst. Evol. Microbiol.">
        <title>Oceanobacillus halophilus sp. nov., a novel moderately halophilic bacterium from a hypersaline lake.</title>
        <authorList>
            <person name="Amoozegar M.A."/>
            <person name="Bagheri M."/>
            <person name="Makhdoumi A."/>
            <person name="Nikou M.M."/>
            <person name="Fazeli S.A.S."/>
            <person name="Schumann P."/>
            <person name="Sproer C."/>
            <person name="Sanchez-Porro C."/>
            <person name="Ventosa A."/>
        </authorList>
    </citation>
    <scope>NUCLEOTIDE SEQUENCE [LARGE SCALE GENOMIC DNA]</scope>
    <source>
        <strain evidence="2 3">DSM 23996</strain>
    </source>
</reference>
<accession>A0A495A2I2</accession>
<keyword evidence="1" id="KW-0472">Membrane</keyword>
<sequence>MRAVKRAFLIAVGSLSLGLGVLGIFLPLLPTTPLLLLAAACYIRSSDKLYHWLITNKRFGPYILNYREGNGIPLKVKVISVSLLWFSMLFTVIFVVPLILVKILLLAVAAYFTRFILKQKTLQEDAMEWRGKVFEE</sequence>
<evidence type="ECO:0000313" key="2">
    <source>
        <dbReference type="EMBL" id="RKQ33166.1"/>
    </source>
</evidence>
<organism evidence="2 3">
    <name type="scientific">Oceanobacillus halophilus</name>
    <dbReference type="NCBI Taxonomy" id="930130"/>
    <lineage>
        <taxon>Bacteria</taxon>
        <taxon>Bacillati</taxon>
        <taxon>Bacillota</taxon>
        <taxon>Bacilli</taxon>
        <taxon>Bacillales</taxon>
        <taxon>Bacillaceae</taxon>
        <taxon>Oceanobacillus</taxon>
    </lineage>
</organism>
<dbReference type="InterPro" id="IPR007401">
    <property type="entry name" value="DUF454"/>
</dbReference>
<evidence type="ECO:0000256" key="1">
    <source>
        <dbReference type="SAM" id="Phobius"/>
    </source>
</evidence>
<dbReference type="AlphaFoldDB" id="A0A495A2I2"/>
<keyword evidence="3" id="KW-1185">Reference proteome</keyword>
<dbReference type="RefSeq" id="WP_121204328.1">
    <property type="nucleotide sequence ID" value="NZ_RBZP01000007.1"/>
</dbReference>
<evidence type="ECO:0000313" key="3">
    <source>
        <dbReference type="Proteomes" id="UP000269301"/>
    </source>
</evidence>
<name>A0A495A2I2_9BACI</name>
<dbReference type="Pfam" id="PF04304">
    <property type="entry name" value="DUF454"/>
    <property type="match status" value="1"/>
</dbReference>
<feature type="transmembrane region" description="Helical" evidence="1">
    <location>
        <begin position="7"/>
        <end position="29"/>
    </location>
</feature>
<protein>
    <submittedName>
        <fullName evidence="2">DUF454 domain-containing protein</fullName>
    </submittedName>
</protein>
<keyword evidence="1" id="KW-1133">Transmembrane helix</keyword>
<dbReference type="PANTHER" id="PTHR35813">
    <property type="entry name" value="INNER MEMBRANE PROTEIN YBAN"/>
    <property type="match status" value="1"/>
</dbReference>
<proteinExistence type="predicted"/>
<dbReference type="OrthoDB" id="345900at2"/>
<dbReference type="PANTHER" id="PTHR35813:SF1">
    <property type="entry name" value="INNER MEMBRANE PROTEIN YBAN"/>
    <property type="match status" value="1"/>
</dbReference>
<gene>
    <name evidence="2" type="ORF">D8M06_10325</name>
</gene>
<feature type="transmembrane region" description="Helical" evidence="1">
    <location>
        <begin position="83"/>
        <end position="112"/>
    </location>
</feature>